<sequence>MQYTFITDDQALNEFCLQASQVEAIAVDTEFVRTRTLYPKLGLIQIYDGQQLVLVDPLCIKDFSALKALLTNPDVVKVLHSCSEDLETFWHAFKVMPAPIFDSQFAASIVGMGTSLGYAKLVEQMLGVIVDKGESRTDWIARPLREEQCAYAANDVLYLFQLYPELKSKVEAQNKLAWVYSEIELLSIKKQTPMPLENVYLGMKNNWKLSGRAVLILRKLAAWRTATARTRDMALNFVVREEHLIEIARQQPLTKNALRDIQGMNPHEIRIHGDALVEIVTDCQQTDPKLYPPRVERLNDFEENKNTVSAVRKICADIAAKNDIPVELVGSKKQINQLLKWCWFNTDETRALKMQPDLISGWRKPLFESALLKVPSLKLAQALAKEAS</sequence>
<dbReference type="Gene3D" id="3.30.420.10">
    <property type="entry name" value="Ribonuclease H-like superfamily/Ribonuclease H"/>
    <property type="match status" value="1"/>
</dbReference>
<dbReference type="Proteomes" id="UP001521137">
    <property type="component" value="Unassembled WGS sequence"/>
</dbReference>
<dbReference type="SUPFAM" id="SSF53098">
    <property type="entry name" value="Ribonuclease H-like"/>
    <property type="match status" value="1"/>
</dbReference>
<dbReference type="InterPro" id="IPR051086">
    <property type="entry name" value="RNase_D-like"/>
</dbReference>
<dbReference type="HAMAP" id="MF_01899">
    <property type="entry name" value="RNase_D"/>
    <property type="match status" value="1"/>
</dbReference>
<comment type="cofactor">
    <cofactor evidence="6">
        <name>a divalent metal cation</name>
        <dbReference type="ChEBI" id="CHEBI:60240"/>
    </cofactor>
</comment>
<dbReference type="Pfam" id="PF01612">
    <property type="entry name" value="DNA_pol_A_exo1"/>
    <property type="match status" value="1"/>
</dbReference>
<dbReference type="NCBIfam" id="TIGR01388">
    <property type="entry name" value="rnd"/>
    <property type="match status" value="1"/>
</dbReference>
<evidence type="ECO:0000256" key="6">
    <source>
        <dbReference type="HAMAP-Rule" id="MF_01899"/>
    </source>
</evidence>
<evidence type="ECO:0000256" key="5">
    <source>
        <dbReference type="ARBA" id="ARBA00022839"/>
    </source>
</evidence>
<reference evidence="8 9" key="1">
    <citation type="submission" date="2022-01" db="EMBL/GenBank/DDBJ databases">
        <title>Paraglaciecola sp. G1-23.</title>
        <authorList>
            <person name="Jin M.S."/>
            <person name="Han D.M."/>
            <person name="Kim H.M."/>
            <person name="Jeon C.O."/>
        </authorList>
    </citation>
    <scope>NUCLEOTIDE SEQUENCE [LARGE SCALE GENOMIC DNA]</scope>
    <source>
        <strain evidence="8 9">G1-23</strain>
    </source>
</reference>
<dbReference type="EC" id="3.1.13.5" evidence="6"/>
<evidence type="ECO:0000256" key="2">
    <source>
        <dbReference type="ARBA" id="ARBA00022694"/>
    </source>
</evidence>
<dbReference type="SMART" id="SM00341">
    <property type="entry name" value="HRDC"/>
    <property type="match status" value="1"/>
</dbReference>
<dbReference type="InterPro" id="IPR048579">
    <property type="entry name" value="RNAseD_HRDC_C"/>
</dbReference>
<dbReference type="EMBL" id="JAKGAS010000010">
    <property type="protein sequence ID" value="MCF2949773.1"/>
    <property type="molecule type" value="Genomic_DNA"/>
</dbReference>
<dbReference type="PROSITE" id="PS50967">
    <property type="entry name" value="HRDC"/>
    <property type="match status" value="1"/>
</dbReference>
<keyword evidence="5 6" id="KW-0269">Exonuclease</keyword>
<dbReference type="PANTHER" id="PTHR47649">
    <property type="entry name" value="RIBONUCLEASE D"/>
    <property type="match status" value="1"/>
</dbReference>
<feature type="domain" description="HRDC" evidence="7">
    <location>
        <begin position="210"/>
        <end position="290"/>
    </location>
</feature>
<dbReference type="RefSeq" id="WP_235313875.1">
    <property type="nucleotide sequence ID" value="NZ_JAKGAS010000010.1"/>
</dbReference>
<comment type="subcellular location">
    <subcellularLocation>
        <location evidence="6">Cytoplasm</location>
    </subcellularLocation>
</comment>
<keyword evidence="4 6" id="KW-0378">Hydrolase</keyword>
<dbReference type="Pfam" id="PF21293">
    <property type="entry name" value="RNAseD_HRDC_C"/>
    <property type="match status" value="1"/>
</dbReference>
<keyword evidence="9" id="KW-1185">Reference proteome</keyword>
<dbReference type="PANTHER" id="PTHR47649:SF1">
    <property type="entry name" value="RIBONUCLEASE D"/>
    <property type="match status" value="1"/>
</dbReference>
<comment type="caution">
    <text evidence="8">The sequence shown here is derived from an EMBL/GenBank/DDBJ whole genome shotgun (WGS) entry which is preliminary data.</text>
</comment>
<dbReference type="CDD" id="cd06142">
    <property type="entry name" value="RNaseD_exo"/>
    <property type="match status" value="1"/>
</dbReference>
<comment type="catalytic activity">
    <reaction evidence="6">
        <text>Exonucleolytic cleavage that removes extra residues from the 3'-terminus of tRNA to produce 5'-mononucleotides.</text>
        <dbReference type="EC" id="3.1.13.5"/>
    </reaction>
</comment>
<evidence type="ECO:0000313" key="9">
    <source>
        <dbReference type="Proteomes" id="UP001521137"/>
    </source>
</evidence>
<comment type="similarity">
    <text evidence="6">Belongs to the RNase D family.</text>
</comment>
<gene>
    <name evidence="6 8" type="primary">rnd</name>
    <name evidence="8" type="ORF">L0668_16765</name>
</gene>
<dbReference type="InterPro" id="IPR002562">
    <property type="entry name" value="3'-5'_exonuclease_dom"/>
</dbReference>
<evidence type="ECO:0000256" key="4">
    <source>
        <dbReference type="ARBA" id="ARBA00022801"/>
    </source>
</evidence>
<evidence type="ECO:0000313" key="8">
    <source>
        <dbReference type="EMBL" id="MCF2949773.1"/>
    </source>
</evidence>
<keyword evidence="1 6" id="KW-0963">Cytoplasm</keyword>
<organism evidence="8 9">
    <name type="scientific">Paraglaciecola algarum</name>
    <dbReference type="NCBI Taxonomy" id="3050085"/>
    <lineage>
        <taxon>Bacteria</taxon>
        <taxon>Pseudomonadati</taxon>
        <taxon>Pseudomonadota</taxon>
        <taxon>Gammaproteobacteria</taxon>
        <taxon>Alteromonadales</taxon>
        <taxon>Alteromonadaceae</taxon>
        <taxon>Paraglaciecola</taxon>
    </lineage>
</organism>
<dbReference type="InterPro" id="IPR012337">
    <property type="entry name" value="RNaseH-like_sf"/>
</dbReference>
<dbReference type="SUPFAM" id="SSF47819">
    <property type="entry name" value="HRDC-like"/>
    <property type="match status" value="2"/>
</dbReference>
<evidence type="ECO:0000256" key="3">
    <source>
        <dbReference type="ARBA" id="ARBA00022722"/>
    </source>
</evidence>
<dbReference type="Gene3D" id="1.10.150.80">
    <property type="entry name" value="HRDC domain"/>
    <property type="match status" value="2"/>
</dbReference>
<name>A0ABS9D9Y5_9ALTE</name>
<accession>A0ABS9D9Y5</accession>
<dbReference type="SMART" id="SM00474">
    <property type="entry name" value="35EXOc"/>
    <property type="match status" value="1"/>
</dbReference>
<dbReference type="InterPro" id="IPR044876">
    <property type="entry name" value="HRDC_dom_sf"/>
</dbReference>
<dbReference type="Pfam" id="PF00570">
    <property type="entry name" value="HRDC"/>
    <property type="match status" value="1"/>
</dbReference>
<evidence type="ECO:0000259" key="7">
    <source>
        <dbReference type="PROSITE" id="PS50967"/>
    </source>
</evidence>
<proteinExistence type="inferred from homology"/>
<keyword evidence="2 6" id="KW-0819">tRNA processing</keyword>
<dbReference type="InterPro" id="IPR010997">
    <property type="entry name" value="HRDC-like_sf"/>
</dbReference>
<comment type="function">
    <text evidence="6">Exonuclease involved in the 3' processing of various precursor tRNAs. Initiates hydrolysis at the 3'-terminus of an RNA molecule and releases 5'-mononucleotides.</text>
</comment>
<dbReference type="GO" id="GO:0033890">
    <property type="term" value="F:ribonuclease D activity"/>
    <property type="evidence" value="ECO:0007669"/>
    <property type="project" value="UniProtKB-EC"/>
</dbReference>
<dbReference type="InterPro" id="IPR002121">
    <property type="entry name" value="HRDC_dom"/>
</dbReference>
<protein>
    <recommendedName>
        <fullName evidence="6">Ribonuclease D</fullName>
        <shortName evidence="6">RNase D</shortName>
        <ecNumber evidence="6">3.1.13.5</ecNumber>
    </recommendedName>
</protein>
<keyword evidence="3 6" id="KW-0540">Nuclease</keyword>
<dbReference type="InterPro" id="IPR036397">
    <property type="entry name" value="RNaseH_sf"/>
</dbReference>
<dbReference type="InterPro" id="IPR006292">
    <property type="entry name" value="RNase_D"/>
</dbReference>
<evidence type="ECO:0000256" key="1">
    <source>
        <dbReference type="ARBA" id="ARBA00022490"/>
    </source>
</evidence>